<comment type="caution">
    <text evidence="1">The sequence shown here is derived from an EMBL/GenBank/DDBJ whole genome shotgun (WGS) entry which is preliminary data.</text>
</comment>
<dbReference type="EMBL" id="RSCK01000062">
    <property type="protein sequence ID" value="RUT07389.1"/>
    <property type="molecule type" value="Genomic_DNA"/>
</dbReference>
<sequence>MGHAAFGDSTKNVLHGDAIGILDFYHAVQHLWQAVTAYSDGNFAPAKERLECGFDGCVINYGMDLVNVSSRN</sequence>
<name>A0AB37UEN6_9CYAN</name>
<dbReference type="Proteomes" id="UP000282574">
    <property type="component" value="Unassembled WGS sequence"/>
</dbReference>
<proteinExistence type="predicted"/>
<gene>
    <name evidence="1" type="ORF">DSM107010_50680</name>
</gene>
<dbReference type="AlphaFoldDB" id="A0AB37UEN6"/>
<evidence type="ECO:0000313" key="1">
    <source>
        <dbReference type="EMBL" id="RUT07389.1"/>
    </source>
</evidence>
<organism evidence="1 2">
    <name type="scientific">Chroococcidiopsis cubana SAG 39.79</name>
    <dbReference type="NCBI Taxonomy" id="388085"/>
    <lineage>
        <taxon>Bacteria</taxon>
        <taxon>Bacillati</taxon>
        <taxon>Cyanobacteriota</taxon>
        <taxon>Cyanophyceae</taxon>
        <taxon>Chroococcidiopsidales</taxon>
        <taxon>Chroococcidiopsidaceae</taxon>
        <taxon>Chroococcidiopsis</taxon>
    </lineage>
</organism>
<protein>
    <submittedName>
        <fullName evidence="1">Uncharacterized protein</fullName>
    </submittedName>
</protein>
<accession>A0AB37UEN6</accession>
<reference evidence="1 2" key="1">
    <citation type="journal article" date="2019" name="Genome Biol. Evol.">
        <title>Day and night: Metabolic profiles and evolutionary relationships of six axenic non-marine cyanobacteria.</title>
        <authorList>
            <person name="Will S.E."/>
            <person name="Henke P."/>
            <person name="Boedeker C."/>
            <person name="Huang S."/>
            <person name="Brinkmann H."/>
            <person name="Rohde M."/>
            <person name="Jarek M."/>
            <person name="Friedl T."/>
            <person name="Seufert S."/>
            <person name="Schumacher M."/>
            <person name="Overmann J."/>
            <person name="Neumann-Schaal M."/>
            <person name="Petersen J."/>
        </authorList>
    </citation>
    <scope>NUCLEOTIDE SEQUENCE [LARGE SCALE GENOMIC DNA]</scope>
    <source>
        <strain evidence="1 2">SAG 39.79</strain>
    </source>
</reference>
<keyword evidence="2" id="KW-1185">Reference proteome</keyword>
<evidence type="ECO:0000313" key="2">
    <source>
        <dbReference type="Proteomes" id="UP000282574"/>
    </source>
</evidence>